<dbReference type="InterPro" id="IPR029044">
    <property type="entry name" value="Nucleotide-diphossugar_trans"/>
</dbReference>
<dbReference type="PANTHER" id="PTHR11675:SF126">
    <property type="entry name" value="RICIN B LECTIN DOMAIN-CONTAINING PROTEIN"/>
    <property type="match status" value="1"/>
</dbReference>
<reference evidence="3" key="1">
    <citation type="submission" date="2020-03" db="EMBL/GenBank/DDBJ databases">
        <title>The deep terrestrial virosphere.</title>
        <authorList>
            <person name="Holmfeldt K."/>
            <person name="Nilsson E."/>
            <person name="Simone D."/>
            <person name="Lopez-Fernandez M."/>
            <person name="Wu X."/>
            <person name="de Brujin I."/>
            <person name="Lundin D."/>
            <person name="Andersson A."/>
            <person name="Bertilsson S."/>
            <person name="Dopson M."/>
        </authorList>
    </citation>
    <scope>NUCLEOTIDE SEQUENCE</scope>
    <source>
        <strain evidence="3">MM415A03301</strain>
        <strain evidence="4">MM415B03821</strain>
    </source>
</reference>
<dbReference type="SUPFAM" id="SSF53448">
    <property type="entry name" value="Nucleotide-diphospho-sugar transferases"/>
    <property type="match status" value="1"/>
</dbReference>
<gene>
    <name evidence="3" type="ORF">MM415A03301_0009</name>
    <name evidence="4" type="ORF">MM415B03821_0003</name>
</gene>
<feature type="domain" description="Glycosyltransferase 2-like" evidence="2">
    <location>
        <begin position="22"/>
        <end position="111"/>
    </location>
</feature>
<keyword evidence="1" id="KW-1015">Disulfide bond</keyword>
<dbReference type="AlphaFoldDB" id="A0A6M3JN23"/>
<proteinExistence type="predicted"/>
<protein>
    <submittedName>
        <fullName evidence="3">Putative glycosyltransferase</fullName>
    </submittedName>
</protein>
<dbReference type="InterPro" id="IPR001173">
    <property type="entry name" value="Glyco_trans_2-like"/>
</dbReference>
<dbReference type="Gene3D" id="3.90.550.10">
    <property type="entry name" value="Spore Coat Polysaccharide Biosynthesis Protein SpsA, Chain A"/>
    <property type="match status" value="2"/>
</dbReference>
<dbReference type="GO" id="GO:0006493">
    <property type="term" value="P:protein O-linked glycosylation"/>
    <property type="evidence" value="ECO:0007669"/>
    <property type="project" value="TreeGrafter"/>
</dbReference>
<dbReference type="PANTHER" id="PTHR11675">
    <property type="entry name" value="N-ACETYLGALACTOSAMINYLTRANSFERASE"/>
    <property type="match status" value="1"/>
</dbReference>
<evidence type="ECO:0000259" key="2">
    <source>
        <dbReference type="Pfam" id="PF00535"/>
    </source>
</evidence>
<accession>A0A6M3JN23</accession>
<evidence type="ECO:0000313" key="3">
    <source>
        <dbReference type="EMBL" id="QJA71260.1"/>
    </source>
</evidence>
<dbReference type="EMBL" id="MT143243">
    <property type="protein sequence ID" value="QJA94570.1"/>
    <property type="molecule type" value="Genomic_DNA"/>
</dbReference>
<name>A0A6M3JN23_9ZZZZ</name>
<dbReference type="GO" id="GO:0004653">
    <property type="term" value="F:polypeptide N-acetylgalactosaminyltransferase activity"/>
    <property type="evidence" value="ECO:0007669"/>
    <property type="project" value="TreeGrafter"/>
</dbReference>
<keyword evidence="3" id="KW-0808">Transferase</keyword>
<organism evidence="3">
    <name type="scientific">viral metagenome</name>
    <dbReference type="NCBI Taxonomy" id="1070528"/>
    <lineage>
        <taxon>unclassified sequences</taxon>
        <taxon>metagenomes</taxon>
        <taxon>organismal metagenomes</taxon>
    </lineage>
</organism>
<sequence length="335" mass="38968">MSSGFAKDVSVLVPGRGEIFHAQTVEDVLAHAKADTEVIAILDGEWPPARGIQDHPRVKVVKTTTPIGQRAATNLGAQMSRAKYIMKLDAHCRMDDGFDVKMMELMQPDWTMIPQMYRLHAFDWCCNNCGHGTYQGSKPEKCEQCGEDDLYMKLVWEPKWKVGPTVSWRFDANLRMQYWTAHRLRPSVRKQMNRERVVETPICVGCCFLMERERFWKLGGMDEEHGSWGQYGFELGAKAWLSGGKMVTNMRTWFAHLFRTGQFSRNGESTFPYPLSGNEQEAARTYSRNLWLNNRWEKQKYPLSWLLERFWPIPGWDDNDLKQQKERERGFVPAK</sequence>
<dbReference type="Pfam" id="PF00535">
    <property type="entry name" value="Glycos_transf_2"/>
    <property type="match status" value="1"/>
</dbReference>
<dbReference type="GO" id="GO:0005794">
    <property type="term" value="C:Golgi apparatus"/>
    <property type="evidence" value="ECO:0007669"/>
    <property type="project" value="TreeGrafter"/>
</dbReference>
<evidence type="ECO:0000313" key="4">
    <source>
        <dbReference type="EMBL" id="QJA94570.1"/>
    </source>
</evidence>
<evidence type="ECO:0000256" key="1">
    <source>
        <dbReference type="ARBA" id="ARBA00023157"/>
    </source>
</evidence>
<dbReference type="EMBL" id="MT141859">
    <property type="protein sequence ID" value="QJA71260.1"/>
    <property type="molecule type" value="Genomic_DNA"/>
</dbReference>